<dbReference type="InterPro" id="IPR055427">
    <property type="entry name" value="TRAPPC13_N"/>
</dbReference>
<evidence type="ECO:0000259" key="2">
    <source>
        <dbReference type="Pfam" id="PF06159"/>
    </source>
</evidence>
<sequence length="809" mass="86812">MATQPPPPPPVAGGSSAPLAPNPSSSTTTTQPPLRPPTQSQNAGPHLLSLKVMRASAPSLAVSEKPYYDSHLPSSSPLIAAVGKGISESLSSDPLSNHYPDAPSSNFPISNLLTLPSSFGTLYLGETFRTYLCVRNESPTSPVREPSLRAEMQVGSSETEGRWHQLAHIILPSPTSTSKSGEPVWELPPSAPLETSLGYDIKDLGPHVLVCTVGYKALSAEGGWVERSFRKFYKFSVDRSPISVRTKVHQPRNVASLYHADEGVRKRVELEVQVQNASANGMRLVFEGLSLRPADGWRWDSVDRPSLTPNSTKGESVEEARDMWLKPNNGGHEALADGDIRQYLFTLHPKPGVKLGGGVDLGKSVEGYLIRGDALGNLDIGWRMSLGEPGRLQTSQLVRRRVVPLPVVLPSGTSSSPGAKLKTELMVLPDALEALRKITPGGQVELGVKVRLSDVCGSDLPPPPQKGSEGERGEIEGETKVDGDEVDEDDDDTPLSQIAASSPRASRRNISTCLAASSNNEDLEPITIRRTLKVALQHCSILPPPPPNSFPSIEQDVGGASTPRKLPLRAGSASRTSTATPAAIDKAKSRLQANLSNLVRGSSLSLRGRGSMDIASDDASSGTGISRGGTPQPPAVPPKTLAPAAIIAEPQQEKERVEYPEPTLSWSRVQELYLEWLQGNAQAITRPAGPVSVPDRFLPTPHLVRFEGGSLVKLPEIGVEIKVLRSRSNGLLYRTEQDGEGAEGEVEGKLKFAVADNVDEEEMGRVVRFGALRVLLLGYKEQGGGEQERECAKILLELPVFAEAVLPPY</sequence>
<dbReference type="InterPro" id="IPR010378">
    <property type="entry name" value="TRAPPC13"/>
</dbReference>
<name>I2FUJ9_USTHO</name>
<reference evidence="4 5" key="1">
    <citation type="journal article" date="2012" name="Plant Cell">
        <title>Genome comparison of barley and maize smut fungi reveals targeted loss of RNA silencing components and species-specific presence of transposable elements.</title>
        <authorList>
            <person name="Laurie J.D."/>
            <person name="Ali S."/>
            <person name="Linning R."/>
            <person name="Mannhaupt G."/>
            <person name="Wong P."/>
            <person name="Gueldener U."/>
            <person name="Muensterkoetter M."/>
            <person name="Moore R."/>
            <person name="Kahmann R."/>
            <person name="Bakkeren G."/>
            <person name="Schirawski J."/>
        </authorList>
    </citation>
    <scope>NUCLEOTIDE SEQUENCE [LARGE SCALE GENOMIC DNA]</scope>
    <source>
        <strain evidence="5">Uh4875-4</strain>
    </source>
</reference>
<feature type="compositionally biased region" description="Low complexity" evidence="1">
    <location>
        <begin position="570"/>
        <end position="583"/>
    </location>
</feature>
<gene>
    <name evidence="4" type="ORF">UHOR_05826</name>
</gene>
<dbReference type="GO" id="GO:1990072">
    <property type="term" value="C:TRAPPIII protein complex"/>
    <property type="evidence" value="ECO:0007669"/>
    <property type="project" value="TreeGrafter"/>
</dbReference>
<evidence type="ECO:0000313" key="5">
    <source>
        <dbReference type="Proteomes" id="UP000006174"/>
    </source>
</evidence>
<feature type="domain" description="Trafficking protein particle complex subunit 13 N-terminal" evidence="2">
    <location>
        <begin position="46"/>
        <end position="237"/>
    </location>
</feature>
<dbReference type="EMBL" id="CAGI01000156">
    <property type="protein sequence ID" value="CCF50592.1"/>
    <property type="molecule type" value="Genomic_DNA"/>
</dbReference>
<dbReference type="PANTHER" id="PTHR13134">
    <property type="entry name" value="TRAFFICKING PROTEIN PARTICLE COMPLEX SUBUNIT 13"/>
    <property type="match status" value="1"/>
</dbReference>
<dbReference type="OMA" id="FRTYLCV"/>
<dbReference type="Pfam" id="PF23647">
    <property type="entry name" value="TRAPPC13_M"/>
    <property type="match status" value="1"/>
</dbReference>
<feature type="region of interest" description="Disordered" evidence="1">
    <location>
        <begin position="607"/>
        <end position="639"/>
    </location>
</feature>
<dbReference type="Pfam" id="PF06159">
    <property type="entry name" value="TRAPPC13_N"/>
    <property type="match status" value="1"/>
</dbReference>
<dbReference type="OrthoDB" id="10250284at2759"/>
<dbReference type="PANTHER" id="PTHR13134:SF3">
    <property type="entry name" value="TRAFFICKING PROTEIN PARTICLE COMPLEX SUBUNIT 13"/>
    <property type="match status" value="1"/>
</dbReference>
<evidence type="ECO:0000259" key="3">
    <source>
        <dbReference type="Pfam" id="PF23647"/>
    </source>
</evidence>
<keyword evidence="5" id="KW-1185">Reference proteome</keyword>
<feature type="compositionally biased region" description="Basic and acidic residues" evidence="1">
    <location>
        <begin position="468"/>
        <end position="483"/>
    </location>
</feature>
<feature type="region of interest" description="Disordered" evidence="1">
    <location>
        <begin position="1"/>
        <end position="44"/>
    </location>
</feature>
<feature type="compositionally biased region" description="Polar residues" evidence="1">
    <location>
        <begin position="494"/>
        <end position="508"/>
    </location>
</feature>
<protein>
    <submittedName>
        <fullName evidence="4">Uncharacterized protein</fullName>
    </submittedName>
</protein>
<dbReference type="STRING" id="1128400.I2FUJ9"/>
<organism evidence="4 5">
    <name type="scientific">Ustilago hordei</name>
    <name type="common">Barley covered smut fungus</name>
    <dbReference type="NCBI Taxonomy" id="120017"/>
    <lineage>
        <taxon>Eukaryota</taxon>
        <taxon>Fungi</taxon>
        <taxon>Dikarya</taxon>
        <taxon>Basidiomycota</taxon>
        <taxon>Ustilaginomycotina</taxon>
        <taxon>Ustilaginomycetes</taxon>
        <taxon>Ustilaginales</taxon>
        <taxon>Ustilaginaceae</taxon>
        <taxon>Ustilago</taxon>
    </lineage>
</organism>
<dbReference type="HOGENOM" id="CLU_348575_0_0_1"/>
<dbReference type="InterPro" id="IPR055429">
    <property type="entry name" value="TRAPPC13_M"/>
</dbReference>
<feature type="region of interest" description="Disordered" evidence="1">
    <location>
        <begin position="455"/>
        <end position="508"/>
    </location>
</feature>
<feature type="region of interest" description="Disordered" evidence="1">
    <location>
        <begin position="543"/>
        <end position="583"/>
    </location>
</feature>
<accession>I2FUJ9</accession>
<comment type="caution">
    <text evidence="4">The sequence shown here is derived from an EMBL/GenBank/DDBJ whole genome shotgun (WGS) entry which is preliminary data.</text>
</comment>
<feature type="compositionally biased region" description="Acidic residues" evidence="1">
    <location>
        <begin position="484"/>
        <end position="493"/>
    </location>
</feature>
<feature type="domain" description="Trafficking protein particle complex subunit 13 middle" evidence="3">
    <location>
        <begin position="242"/>
        <end position="400"/>
    </location>
</feature>
<evidence type="ECO:0000256" key="1">
    <source>
        <dbReference type="SAM" id="MobiDB-lite"/>
    </source>
</evidence>
<proteinExistence type="predicted"/>
<dbReference type="eggNOG" id="KOG2625">
    <property type="taxonomic scope" value="Eukaryota"/>
</dbReference>
<evidence type="ECO:0000313" key="4">
    <source>
        <dbReference type="EMBL" id="CCF50592.1"/>
    </source>
</evidence>
<dbReference type="Proteomes" id="UP000006174">
    <property type="component" value="Unassembled WGS sequence"/>
</dbReference>
<feature type="compositionally biased region" description="Low complexity" evidence="1">
    <location>
        <begin position="12"/>
        <end position="40"/>
    </location>
</feature>
<feature type="compositionally biased region" description="Pro residues" evidence="1">
    <location>
        <begin position="1"/>
        <end position="11"/>
    </location>
</feature>
<dbReference type="AlphaFoldDB" id="I2FUJ9"/>